<keyword evidence="2" id="KW-1185">Reference proteome</keyword>
<dbReference type="EMBL" id="SHKK01000001">
    <property type="protein sequence ID" value="RZT77223.1"/>
    <property type="molecule type" value="Genomic_DNA"/>
</dbReference>
<protein>
    <submittedName>
        <fullName evidence="1">Uncharacterized protein</fullName>
    </submittedName>
</protein>
<gene>
    <name evidence="1" type="ORF">EV382_0369</name>
</gene>
<organism evidence="1 2">
    <name type="scientific">Micromonospora violae</name>
    <dbReference type="NCBI Taxonomy" id="1278207"/>
    <lineage>
        <taxon>Bacteria</taxon>
        <taxon>Bacillati</taxon>
        <taxon>Actinomycetota</taxon>
        <taxon>Actinomycetes</taxon>
        <taxon>Micromonosporales</taxon>
        <taxon>Micromonosporaceae</taxon>
        <taxon>Micromonospora</taxon>
    </lineage>
</organism>
<dbReference type="Proteomes" id="UP000293781">
    <property type="component" value="Unassembled WGS sequence"/>
</dbReference>
<evidence type="ECO:0000313" key="2">
    <source>
        <dbReference type="Proteomes" id="UP000293781"/>
    </source>
</evidence>
<sequence length="212" mass="23321">MMHRKIWFGLLVLALATVSLGFGARGQADPGWPGPPPRHRATELSDAILFNDGPAAFRLVYLQRPPTRWTSALRYAQSALNAELTRRGTWSDVMIGQRVQSGNPVVVRDGLVTLVALAREVFNRTFGKETVDSAVLLVNDALLENAYEVVRADSYIDMDNNNRTPLEVGTIRAVFAGGFADWSWDMAGNPAPRAKLVQDQFIATIARDLRAG</sequence>
<dbReference type="OrthoDB" id="3405136at2"/>
<name>A0A4Q7UD53_9ACTN</name>
<dbReference type="Pfam" id="PF26137">
    <property type="entry name" value="Toxin_SdpC"/>
    <property type="match status" value="1"/>
</dbReference>
<dbReference type="InterPro" id="IPR023888">
    <property type="entry name" value="SdpC-like"/>
</dbReference>
<accession>A0A4Q7UD53</accession>
<reference evidence="1 2" key="1">
    <citation type="submission" date="2019-02" db="EMBL/GenBank/DDBJ databases">
        <title>Sequencing the genomes of 1000 actinobacteria strains.</title>
        <authorList>
            <person name="Klenk H.-P."/>
        </authorList>
    </citation>
    <scope>NUCLEOTIDE SEQUENCE [LARGE SCALE GENOMIC DNA]</scope>
    <source>
        <strain evidence="1 2">DSM 45888</strain>
    </source>
</reference>
<comment type="caution">
    <text evidence="1">The sequence shown here is derived from an EMBL/GenBank/DDBJ whole genome shotgun (WGS) entry which is preliminary data.</text>
</comment>
<evidence type="ECO:0000313" key="1">
    <source>
        <dbReference type="EMBL" id="RZT77223.1"/>
    </source>
</evidence>
<proteinExistence type="predicted"/>
<dbReference type="AlphaFoldDB" id="A0A4Q7UD53"/>
<dbReference type="GeneID" id="95366955"/>
<dbReference type="RefSeq" id="WP_130399913.1">
    <property type="nucleotide sequence ID" value="NZ_SHKK01000001.1"/>
</dbReference>